<evidence type="ECO:0000256" key="2">
    <source>
        <dbReference type="PROSITE-ProRule" id="PRU00335"/>
    </source>
</evidence>
<proteinExistence type="predicted"/>
<dbReference type="RefSeq" id="WP_106266383.1">
    <property type="nucleotide sequence ID" value="NZ_PVTX01000003.1"/>
</dbReference>
<protein>
    <submittedName>
        <fullName evidence="4">TetR family transcriptional regulator</fullName>
    </submittedName>
</protein>
<name>A0ABX5EIR5_9MICO</name>
<dbReference type="Pfam" id="PF00440">
    <property type="entry name" value="TetR_N"/>
    <property type="match status" value="1"/>
</dbReference>
<dbReference type="InterPro" id="IPR050109">
    <property type="entry name" value="HTH-type_TetR-like_transc_reg"/>
</dbReference>
<dbReference type="PANTHER" id="PTHR30055:SF226">
    <property type="entry name" value="HTH-TYPE TRANSCRIPTIONAL REGULATOR PKSA"/>
    <property type="match status" value="1"/>
</dbReference>
<feature type="DNA-binding region" description="H-T-H motif" evidence="2">
    <location>
        <begin position="32"/>
        <end position="51"/>
    </location>
</feature>
<dbReference type="PROSITE" id="PS50977">
    <property type="entry name" value="HTH_TETR_2"/>
    <property type="match status" value="1"/>
</dbReference>
<dbReference type="SUPFAM" id="SSF46689">
    <property type="entry name" value="Homeodomain-like"/>
    <property type="match status" value="1"/>
</dbReference>
<dbReference type="Proteomes" id="UP000239895">
    <property type="component" value="Unassembled WGS sequence"/>
</dbReference>
<reference evidence="4 5" key="1">
    <citation type="submission" date="2018-03" db="EMBL/GenBank/DDBJ databases">
        <title>Comparative analysis of microorganisms from saline springs in Andes Mountain Range, Colombia.</title>
        <authorList>
            <person name="Rubin E."/>
        </authorList>
    </citation>
    <scope>NUCLEOTIDE SEQUENCE [LARGE SCALE GENOMIC DNA]</scope>
    <source>
        <strain evidence="4 5">CG 23</strain>
    </source>
</reference>
<sequence length="207" mass="22291">MATSDNDGHSTRDKILIAAATMIGEDPTARLSVRAVAARAGVSTGSLRHFFPTQQNLLDTVVAGMYDVAFPGDPLRDRDRPAVDRLVACLQQILALFGTGDKAREVWRSTFQAYVATPPSDGAVATYLALERDGRRRIEQWLAVLTDEGAIPAGDDDRRARFLGTVVNGLAIERALPADGPRLAFEEDTLRRAVLGVVHDDAPDPAG</sequence>
<evidence type="ECO:0000313" key="4">
    <source>
        <dbReference type="EMBL" id="PRZ08335.1"/>
    </source>
</evidence>
<evidence type="ECO:0000256" key="1">
    <source>
        <dbReference type="ARBA" id="ARBA00023125"/>
    </source>
</evidence>
<feature type="domain" description="HTH tetR-type" evidence="3">
    <location>
        <begin position="9"/>
        <end position="69"/>
    </location>
</feature>
<accession>A0ABX5EIR5</accession>
<dbReference type="Gene3D" id="1.10.357.10">
    <property type="entry name" value="Tetracycline Repressor, domain 2"/>
    <property type="match status" value="1"/>
</dbReference>
<dbReference type="EMBL" id="PVTX01000003">
    <property type="protein sequence ID" value="PRZ08335.1"/>
    <property type="molecule type" value="Genomic_DNA"/>
</dbReference>
<evidence type="ECO:0000313" key="5">
    <source>
        <dbReference type="Proteomes" id="UP000239895"/>
    </source>
</evidence>
<evidence type="ECO:0000259" key="3">
    <source>
        <dbReference type="PROSITE" id="PS50977"/>
    </source>
</evidence>
<dbReference type="SUPFAM" id="SSF48498">
    <property type="entry name" value="Tetracyclin repressor-like, C-terminal domain"/>
    <property type="match status" value="1"/>
</dbReference>
<gene>
    <name evidence="4" type="ORF">BCL65_103265</name>
</gene>
<dbReference type="PANTHER" id="PTHR30055">
    <property type="entry name" value="HTH-TYPE TRANSCRIPTIONAL REGULATOR RUTR"/>
    <property type="match status" value="1"/>
</dbReference>
<dbReference type="InterPro" id="IPR009057">
    <property type="entry name" value="Homeodomain-like_sf"/>
</dbReference>
<organism evidence="4 5">
    <name type="scientific">Isoptericola halotolerans</name>
    <dbReference type="NCBI Taxonomy" id="300560"/>
    <lineage>
        <taxon>Bacteria</taxon>
        <taxon>Bacillati</taxon>
        <taxon>Actinomycetota</taxon>
        <taxon>Actinomycetes</taxon>
        <taxon>Micrococcales</taxon>
        <taxon>Promicromonosporaceae</taxon>
        <taxon>Isoptericola</taxon>
    </lineage>
</organism>
<keyword evidence="1 2" id="KW-0238">DNA-binding</keyword>
<keyword evidence="5" id="KW-1185">Reference proteome</keyword>
<dbReference type="InterPro" id="IPR036271">
    <property type="entry name" value="Tet_transcr_reg_TetR-rel_C_sf"/>
</dbReference>
<comment type="caution">
    <text evidence="4">The sequence shown here is derived from an EMBL/GenBank/DDBJ whole genome shotgun (WGS) entry which is preliminary data.</text>
</comment>
<dbReference type="InterPro" id="IPR001647">
    <property type="entry name" value="HTH_TetR"/>
</dbReference>